<dbReference type="Proteomes" id="UP001379533">
    <property type="component" value="Chromosome"/>
</dbReference>
<dbReference type="InterPro" id="IPR008727">
    <property type="entry name" value="PAAR_motif"/>
</dbReference>
<dbReference type="Gene3D" id="2.60.200.60">
    <property type="match status" value="1"/>
</dbReference>
<feature type="region of interest" description="Disordered" evidence="1">
    <location>
        <begin position="35"/>
        <end position="59"/>
    </location>
</feature>
<evidence type="ECO:0000313" key="3">
    <source>
        <dbReference type="Proteomes" id="UP001379533"/>
    </source>
</evidence>
<accession>A0ABZ2KG35</accession>
<name>A0ABZ2KG35_9BACT</name>
<organism evidence="2 3">
    <name type="scientific">Pendulispora brunnea</name>
    <dbReference type="NCBI Taxonomy" id="2905690"/>
    <lineage>
        <taxon>Bacteria</taxon>
        <taxon>Pseudomonadati</taxon>
        <taxon>Myxococcota</taxon>
        <taxon>Myxococcia</taxon>
        <taxon>Myxococcales</taxon>
        <taxon>Sorangiineae</taxon>
        <taxon>Pendulisporaceae</taxon>
        <taxon>Pendulispora</taxon>
    </lineage>
</organism>
<evidence type="ECO:0000313" key="2">
    <source>
        <dbReference type="EMBL" id="WXA97648.1"/>
    </source>
</evidence>
<dbReference type="EMBL" id="CP089982">
    <property type="protein sequence ID" value="WXA97648.1"/>
    <property type="molecule type" value="Genomic_DNA"/>
</dbReference>
<evidence type="ECO:0000256" key="1">
    <source>
        <dbReference type="SAM" id="MobiDB-lite"/>
    </source>
</evidence>
<dbReference type="RefSeq" id="WP_394848269.1">
    <property type="nucleotide sequence ID" value="NZ_CP089982.1"/>
</dbReference>
<feature type="region of interest" description="Disordered" evidence="1">
    <location>
        <begin position="317"/>
        <end position="340"/>
    </location>
</feature>
<feature type="compositionally biased region" description="Low complexity" evidence="1">
    <location>
        <begin position="35"/>
        <end position="56"/>
    </location>
</feature>
<proteinExistence type="predicted"/>
<keyword evidence="3" id="KW-1185">Reference proteome</keyword>
<gene>
    <name evidence="2" type="ORF">LZC95_12485</name>
</gene>
<dbReference type="Pfam" id="PF05488">
    <property type="entry name" value="PAAR_motif"/>
    <property type="match status" value="1"/>
</dbReference>
<sequence>MSYFSETVMPGLKATVQAKIEPAQQQAKAAAAAVNGGPAPGAAAPGAAAPGAAAPGAAPPPKPPVNPVATVMGAVGAVQEVMSMPIELINTGVAMVANLVPYPSFPAATMGSMYIAPPHAHSHPPSLVPPAPPVPLPSIGAVLLGCTIKCLINYMPAARAGDIGLALTCCGIMPMFEIKTGSATVFIGGVRAARMLDIAGACIKANSGSFRAALKSMVGVGTALGVAGMASDAIDASQEQDAEMAKASAIAAAIDAADMAIDMAASAIAASMGSDPAIPPLPGLLLTGAPNVLIGGIPLPNIPDPVQLLLKKLKSKLKRKKKENGASDDDMPGGCRCRRG</sequence>
<protein>
    <submittedName>
        <fullName evidence="2">PAAR domain-containing protein</fullName>
    </submittedName>
</protein>
<dbReference type="CDD" id="cd14740">
    <property type="entry name" value="PAAR_4"/>
    <property type="match status" value="1"/>
</dbReference>
<reference evidence="2 3" key="1">
    <citation type="submission" date="2021-12" db="EMBL/GenBank/DDBJ databases">
        <title>Discovery of the Pendulisporaceae a myxobacterial family with distinct sporulation behavior and unique specialized metabolism.</title>
        <authorList>
            <person name="Garcia R."/>
            <person name="Popoff A."/>
            <person name="Bader C.D."/>
            <person name="Loehr J."/>
            <person name="Walesch S."/>
            <person name="Walt C."/>
            <person name="Boldt J."/>
            <person name="Bunk B."/>
            <person name="Haeckl F.J.F.P.J."/>
            <person name="Gunesch A.P."/>
            <person name="Birkelbach J."/>
            <person name="Nuebel U."/>
            <person name="Pietschmann T."/>
            <person name="Bach T."/>
            <person name="Mueller R."/>
        </authorList>
    </citation>
    <scope>NUCLEOTIDE SEQUENCE [LARGE SCALE GENOMIC DNA]</scope>
    <source>
        <strain evidence="2 3">MSr12523</strain>
    </source>
</reference>